<keyword evidence="7" id="KW-0694">RNA-binding</keyword>
<dbReference type="Proteomes" id="UP000285430">
    <property type="component" value="Unassembled WGS sequence"/>
</dbReference>
<evidence type="ECO:0000256" key="2">
    <source>
        <dbReference type="ARBA" id="ARBA00005726"/>
    </source>
</evidence>
<gene>
    <name evidence="11" type="ORF">DYB37_008759</name>
</gene>
<evidence type="ECO:0000259" key="9">
    <source>
        <dbReference type="PROSITE" id="PS50102"/>
    </source>
</evidence>
<keyword evidence="3" id="KW-0678">Repressor</keyword>
<dbReference type="VEuPathDB" id="FungiDB:H257_07452"/>
<evidence type="ECO:0000313" key="11">
    <source>
        <dbReference type="EMBL" id="RHZ28968.1"/>
    </source>
</evidence>
<dbReference type="GO" id="GO:0035091">
    <property type="term" value="F:phosphatidylinositol binding"/>
    <property type="evidence" value="ECO:0007669"/>
    <property type="project" value="InterPro"/>
</dbReference>
<dbReference type="VEuPathDB" id="FungiDB:H257_07454"/>
<evidence type="ECO:0008006" key="13">
    <source>
        <dbReference type="Google" id="ProtNLM"/>
    </source>
</evidence>
<evidence type="ECO:0000256" key="1">
    <source>
        <dbReference type="ARBA" id="ARBA00004123"/>
    </source>
</evidence>
<dbReference type="Gene3D" id="3.30.70.330">
    <property type="match status" value="1"/>
</dbReference>
<dbReference type="Pfam" id="PF04858">
    <property type="entry name" value="TH1"/>
    <property type="match status" value="1"/>
</dbReference>
<evidence type="ECO:0000256" key="6">
    <source>
        <dbReference type="ARBA" id="ARBA00023242"/>
    </source>
</evidence>
<evidence type="ECO:0000256" key="3">
    <source>
        <dbReference type="ARBA" id="ARBA00022491"/>
    </source>
</evidence>
<feature type="region of interest" description="Disordered" evidence="8">
    <location>
        <begin position="508"/>
        <end position="537"/>
    </location>
</feature>
<evidence type="ECO:0000256" key="8">
    <source>
        <dbReference type="SAM" id="MobiDB-lite"/>
    </source>
</evidence>
<sequence>MHSAYSYIYTQQVLLQLDQTLSTSSVHVLPYRSKLERLRQTLHEAVLTAHGDQKLDSLHVLKRAGVSAAYPALSEAIAVESAGHRTSCAFVLAYAATVQDTRPLLATTTDDQAMSWDEAQVHTIAAALEAASTVCKSETTLSYNSDAVDKLVRSMAIPVVSMGILHWLQLLVASKTFYNGPFFHAAFPVVMSLLRQAIALHVGQWPTVFQVLVTSVRLQPESNPVKVLETKKETLRCMVHLMTCGYIFPVLHFIATQTDDLDQALLRHFIQLVLMRIAPPYSLRFTTVLSDILLHPKVSQALRTCPVETKAKLKEFAHVCQAEDELAADIRLTLRETEFKKYFSQYGKVVSAEVMFNRETNKSRGFGFVIFETEHSVDLVLQDGGHVLDGKSVEVKRAVPRTDAPPPSSSSSSGVPSVAIHTQAAVSTSRGSFSDDLSSTPKHLLSPRSNPPASPASPAPLASVGTFGGYAAAVRYGGGRVGHSSLAHGAPPGLGEIEAGLDGLTMDTFGSQQQHRHGPDQSRLFRTHGDGHHHHPSYLSQHEYVAPHQLAPQYGGTGAPVPPSLTGLALDDDEIPPLRFGDPAYLGIDARQHSSSTSHPPQPNPTAGHYLYERHEDDTHSGGGGGYYTHWCKQTVRNPIVISVSEPETRGSYIKKYTTYAVRQGSSSGVRRRFSDFSWLHATLAGRYVGMLIPSMPEKVVYKSDACIRSRMRGLTIFVNQIMRSPYLRQDAAVVGFLGVADDTEWGHVKKKLEEKCSALSKDISELHLVFNQWKNVEFNACDDKHTELNAILSTTTTTMAGWHDVQYHQPVIHDLMLHEGIKYIAAQVRDFKDILKQRDAALVSSAQHDKVTKPTPAVGVPKTHSYFPRYVATEPTAADMEASASRHEHIASCITRALFFSEAKRIK</sequence>
<dbReference type="PROSITE" id="PS50102">
    <property type="entry name" value="RRM"/>
    <property type="match status" value="1"/>
</dbReference>
<feature type="domain" description="RRM" evidence="9">
    <location>
        <begin position="323"/>
        <end position="400"/>
    </location>
</feature>
<comment type="caution">
    <text evidence="11">The sequence shown here is derived from an EMBL/GenBank/DDBJ whole genome shotgun (WGS) entry which is preliminary data.</text>
</comment>
<evidence type="ECO:0000259" key="10">
    <source>
        <dbReference type="PROSITE" id="PS50195"/>
    </source>
</evidence>
<dbReference type="GO" id="GO:0034244">
    <property type="term" value="P:negative regulation of transcription elongation by RNA polymerase II"/>
    <property type="evidence" value="ECO:0007669"/>
    <property type="project" value="TreeGrafter"/>
</dbReference>
<dbReference type="GO" id="GO:0032021">
    <property type="term" value="C:NELF complex"/>
    <property type="evidence" value="ECO:0007669"/>
    <property type="project" value="TreeGrafter"/>
</dbReference>
<protein>
    <recommendedName>
        <fullName evidence="13">RRM domain-containing protein</fullName>
    </recommendedName>
</protein>
<evidence type="ECO:0000256" key="5">
    <source>
        <dbReference type="ARBA" id="ARBA00023163"/>
    </source>
</evidence>
<organism evidence="11 12">
    <name type="scientific">Aphanomyces astaci</name>
    <name type="common">Crayfish plague agent</name>
    <dbReference type="NCBI Taxonomy" id="112090"/>
    <lineage>
        <taxon>Eukaryota</taxon>
        <taxon>Sar</taxon>
        <taxon>Stramenopiles</taxon>
        <taxon>Oomycota</taxon>
        <taxon>Saprolegniomycetes</taxon>
        <taxon>Saprolegniales</taxon>
        <taxon>Verrucalvaceae</taxon>
        <taxon>Aphanomyces</taxon>
    </lineage>
</organism>
<dbReference type="Gene3D" id="3.30.1520.10">
    <property type="entry name" value="Phox-like domain"/>
    <property type="match status" value="1"/>
</dbReference>
<feature type="compositionally biased region" description="Pro residues" evidence="8">
    <location>
        <begin position="449"/>
        <end position="458"/>
    </location>
</feature>
<dbReference type="InterPro" id="IPR006942">
    <property type="entry name" value="TH1"/>
</dbReference>
<dbReference type="PANTHER" id="PTHR12144:SF0">
    <property type="entry name" value="NEGATIVE ELONGATION FACTOR C_D"/>
    <property type="match status" value="1"/>
</dbReference>
<dbReference type="InterPro" id="IPR035979">
    <property type="entry name" value="RBD_domain_sf"/>
</dbReference>
<feature type="domain" description="PX" evidence="10">
    <location>
        <begin position="638"/>
        <end position="745"/>
    </location>
</feature>
<comment type="subcellular location">
    <subcellularLocation>
        <location evidence="1">Nucleus</location>
    </subcellularLocation>
</comment>
<feature type="region of interest" description="Disordered" evidence="8">
    <location>
        <begin position="398"/>
        <end position="460"/>
    </location>
</feature>
<dbReference type="SMART" id="SM00312">
    <property type="entry name" value="PX"/>
    <property type="match status" value="1"/>
</dbReference>
<dbReference type="SUPFAM" id="SSF54928">
    <property type="entry name" value="RNA-binding domain, RBD"/>
    <property type="match status" value="1"/>
</dbReference>
<dbReference type="SUPFAM" id="SSF64268">
    <property type="entry name" value="PX domain"/>
    <property type="match status" value="1"/>
</dbReference>
<dbReference type="PROSITE" id="PS50195">
    <property type="entry name" value="PX"/>
    <property type="match status" value="1"/>
</dbReference>
<dbReference type="AlphaFoldDB" id="A0A3R7C097"/>
<feature type="compositionally biased region" description="Low complexity" evidence="8">
    <location>
        <begin position="409"/>
        <end position="418"/>
    </location>
</feature>
<dbReference type="SMART" id="SM00360">
    <property type="entry name" value="RRM"/>
    <property type="match status" value="1"/>
</dbReference>
<evidence type="ECO:0000256" key="7">
    <source>
        <dbReference type="PROSITE-ProRule" id="PRU00176"/>
    </source>
</evidence>
<comment type="similarity">
    <text evidence="2">Belongs to the NELF-D family.</text>
</comment>
<dbReference type="InterPro" id="IPR000504">
    <property type="entry name" value="RRM_dom"/>
</dbReference>
<evidence type="ECO:0000313" key="12">
    <source>
        <dbReference type="Proteomes" id="UP000285430"/>
    </source>
</evidence>
<accession>A0A3R7C097</accession>
<dbReference type="GO" id="GO:0003723">
    <property type="term" value="F:RNA binding"/>
    <property type="evidence" value="ECO:0007669"/>
    <property type="project" value="UniProtKB-UniRule"/>
</dbReference>
<feature type="region of interest" description="Disordered" evidence="8">
    <location>
        <begin position="591"/>
        <end position="610"/>
    </location>
</feature>
<keyword evidence="4" id="KW-0805">Transcription regulation</keyword>
<proteinExistence type="inferred from homology"/>
<dbReference type="Pfam" id="PF00787">
    <property type="entry name" value="PX"/>
    <property type="match status" value="1"/>
</dbReference>
<feature type="compositionally biased region" description="Polar residues" evidence="8">
    <location>
        <begin position="424"/>
        <end position="441"/>
    </location>
</feature>
<evidence type="ECO:0000256" key="4">
    <source>
        <dbReference type="ARBA" id="ARBA00023015"/>
    </source>
</evidence>
<dbReference type="InterPro" id="IPR001683">
    <property type="entry name" value="PX_dom"/>
</dbReference>
<dbReference type="PANTHER" id="PTHR12144">
    <property type="entry name" value="NEGATIVE ELONGATION FACTOR D"/>
    <property type="match status" value="1"/>
</dbReference>
<dbReference type="InterPro" id="IPR036871">
    <property type="entry name" value="PX_dom_sf"/>
</dbReference>
<dbReference type="VEuPathDB" id="FungiDB:H257_07453"/>
<keyword evidence="5" id="KW-0804">Transcription</keyword>
<dbReference type="EMBL" id="QUTH01001864">
    <property type="protein sequence ID" value="RHZ28968.1"/>
    <property type="molecule type" value="Genomic_DNA"/>
</dbReference>
<reference evidence="11 12" key="1">
    <citation type="submission" date="2018-08" db="EMBL/GenBank/DDBJ databases">
        <title>Aphanomyces genome sequencing and annotation.</title>
        <authorList>
            <person name="Minardi D."/>
            <person name="Oidtmann B."/>
            <person name="Van Der Giezen M."/>
            <person name="Studholme D.J."/>
        </authorList>
    </citation>
    <scope>NUCLEOTIDE SEQUENCE [LARGE SCALE GENOMIC DNA]</scope>
    <source>
        <strain evidence="11 12">Da</strain>
    </source>
</reference>
<name>A0A3R7C097_APHAT</name>
<dbReference type="Pfam" id="PF00076">
    <property type="entry name" value="RRM_1"/>
    <property type="match status" value="1"/>
</dbReference>
<dbReference type="InterPro" id="IPR012677">
    <property type="entry name" value="Nucleotide-bd_a/b_plait_sf"/>
</dbReference>
<keyword evidence="6" id="KW-0539">Nucleus</keyword>